<evidence type="ECO:0000259" key="2">
    <source>
        <dbReference type="PROSITE" id="PS50405"/>
    </source>
</evidence>
<comment type="caution">
    <text evidence="3">The sequence shown here is derived from an EMBL/GenBank/DDBJ whole genome shotgun (WGS) entry which is preliminary data.</text>
</comment>
<feature type="domain" description="GST C-terminal" evidence="2">
    <location>
        <begin position="24"/>
        <end position="155"/>
    </location>
</feature>
<dbReference type="PANTHER" id="PTHR43986:SF10">
    <property type="entry name" value="ELONGATION FACTOR EEF-1B GAMMA SUBUNIT, PUTATIVE (AFU_ORTHOLOGUE AFUA_1G17120)-RELATED"/>
    <property type="match status" value="1"/>
</dbReference>
<dbReference type="EMBL" id="JAUKUA010000002">
    <property type="protein sequence ID" value="KAK0725564.1"/>
    <property type="molecule type" value="Genomic_DNA"/>
</dbReference>
<evidence type="ECO:0000313" key="4">
    <source>
        <dbReference type="Proteomes" id="UP001172102"/>
    </source>
</evidence>
<dbReference type="Pfam" id="PF13410">
    <property type="entry name" value="GST_C_2"/>
    <property type="match status" value="1"/>
</dbReference>
<accession>A0AA40B0X3</accession>
<reference evidence="3" key="1">
    <citation type="submission" date="2023-06" db="EMBL/GenBank/DDBJ databases">
        <title>Genome-scale phylogeny and comparative genomics of the fungal order Sordariales.</title>
        <authorList>
            <consortium name="Lawrence Berkeley National Laboratory"/>
            <person name="Hensen N."/>
            <person name="Bonometti L."/>
            <person name="Westerberg I."/>
            <person name="Brannstrom I.O."/>
            <person name="Guillou S."/>
            <person name="Cros-Aarteil S."/>
            <person name="Calhoun S."/>
            <person name="Haridas S."/>
            <person name="Kuo A."/>
            <person name="Mondo S."/>
            <person name="Pangilinan J."/>
            <person name="Riley R."/>
            <person name="Labutti K."/>
            <person name="Andreopoulos B."/>
            <person name="Lipzen A."/>
            <person name="Chen C."/>
            <person name="Yanf M."/>
            <person name="Daum C."/>
            <person name="Ng V."/>
            <person name="Clum A."/>
            <person name="Steindorff A."/>
            <person name="Ohm R."/>
            <person name="Martin F."/>
            <person name="Silar P."/>
            <person name="Natvig D."/>
            <person name="Lalanne C."/>
            <person name="Gautier V."/>
            <person name="Ament-Velasquez S.L."/>
            <person name="Kruys A."/>
            <person name="Hutchinson M.I."/>
            <person name="Powell A.J."/>
            <person name="Barry K."/>
            <person name="Miller A.N."/>
            <person name="Grigoriev I.V."/>
            <person name="Debuchy R."/>
            <person name="Gladieux P."/>
            <person name="Thoren M.H."/>
            <person name="Johannesson H."/>
        </authorList>
    </citation>
    <scope>NUCLEOTIDE SEQUENCE</scope>
    <source>
        <strain evidence="3">SMH4607-1</strain>
    </source>
</reference>
<protein>
    <recommendedName>
        <fullName evidence="2">GST C-terminal domain-containing protein</fullName>
    </recommendedName>
</protein>
<dbReference type="GO" id="GO:0006414">
    <property type="term" value="P:translational elongation"/>
    <property type="evidence" value="ECO:0007669"/>
    <property type="project" value="TreeGrafter"/>
</dbReference>
<sequence>MAFFGTIYSYPGNFRVQRILIVAASGPKAKIDEWSCYADHELTANALPASLMTTFKVWPFDVALYPDFATNFERALGKLEVGLRARSGKFLVEEELTMADVMVAGPLVLAGSILLNEEMRKVAPSVAGYLEELMEIPVVSEAFGELQLCQTRATE</sequence>
<proteinExistence type="inferred from homology"/>
<organism evidence="3 4">
    <name type="scientific">Lasiosphaeris hirsuta</name>
    <dbReference type="NCBI Taxonomy" id="260670"/>
    <lineage>
        <taxon>Eukaryota</taxon>
        <taxon>Fungi</taxon>
        <taxon>Dikarya</taxon>
        <taxon>Ascomycota</taxon>
        <taxon>Pezizomycotina</taxon>
        <taxon>Sordariomycetes</taxon>
        <taxon>Sordariomycetidae</taxon>
        <taxon>Sordariales</taxon>
        <taxon>Lasiosphaeriaceae</taxon>
        <taxon>Lasiosphaeris</taxon>
    </lineage>
</organism>
<evidence type="ECO:0000256" key="1">
    <source>
        <dbReference type="ARBA" id="ARBA00007409"/>
    </source>
</evidence>
<evidence type="ECO:0000313" key="3">
    <source>
        <dbReference type="EMBL" id="KAK0725564.1"/>
    </source>
</evidence>
<dbReference type="GO" id="GO:0005737">
    <property type="term" value="C:cytoplasm"/>
    <property type="evidence" value="ECO:0007669"/>
    <property type="project" value="TreeGrafter"/>
</dbReference>
<dbReference type="InterPro" id="IPR050802">
    <property type="entry name" value="EF-GSTs"/>
</dbReference>
<comment type="similarity">
    <text evidence="1">Belongs to the GST superfamily.</text>
</comment>
<name>A0AA40B0X3_9PEZI</name>
<keyword evidence="4" id="KW-1185">Reference proteome</keyword>
<dbReference type="Gene3D" id="1.20.1050.10">
    <property type="match status" value="1"/>
</dbReference>
<gene>
    <name evidence="3" type="ORF">B0H67DRAFT_641966</name>
</gene>
<dbReference type="PROSITE" id="PS50405">
    <property type="entry name" value="GST_CTER"/>
    <property type="match status" value="1"/>
</dbReference>
<dbReference type="InterPro" id="IPR036282">
    <property type="entry name" value="Glutathione-S-Trfase_C_sf"/>
</dbReference>
<dbReference type="SUPFAM" id="SSF47616">
    <property type="entry name" value="GST C-terminal domain-like"/>
    <property type="match status" value="1"/>
</dbReference>
<dbReference type="PANTHER" id="PTHR43986">
    <property type="entry name" value="ELONGATION FACTOR 1-GAMMA"/>
    <property type="match status" value="1"/>
</dbReference>
<dbReference type="Proteomes" id="UP001172102">
    <property type="component" value="Unassembled WGS sequence"/>
</dbReference>
<dbReference type="InterPro" id="IPR010987">
    <property type="entry name" value="Glutathione-S-Trfase_C-like"/>
</dbReference>
<dbReference type="GO" id="GO:0005634">
    <property type="term" value="C:nucleus"/>
    <property type="evidence" value="ECO:0007669"/>
    <property type="project" value="TreeGrafter"/>
</dbReference>
<dbReference type="AlphaFoldDB" id="A0AA40B0X3"/>